<dbReference type="Proteomes" id="UP000655443">
    <property type="component" value="Unassembled WGS sequence"/>
</dbReference>
<accession>A0A918YLV2</accession>
<dbReference type="RefSeq" id="WP_308433425.1">
    <property type="nucleotide sequence ID" value="NZ_BMVG01000013.1"/>
</dbReference>
<comment type="caution">
    <text evidence="2">The sequence shown here is derived from an EMBL/GenBank/DDBJ whole genome shotgun (WGS) entry which is preliminary data.</text>
</comment>
<dbReference type="AlphaFoldDB" id="A0A918YLV2"/>
<proteinExistence type="predicted"/>
<evidence type="ECO:0000313" key="2">
    <source>
        <dbReference type="EMBL" id="GHE07359.1"/>
    </source>
</evidence>
<reference evidence="2" key="2">
    <citation type="submission" date="2020-09" db="EMBL/GenBank/DDBJ databases">
        <authorList>
            <person name="Sun Q."/>
            <person name="Ohkuma M."/>
        </authorList>
    </citation>
    <scope>NUCLEOTIDE SEQUENCE</scope>
    <source>
        <strain evidence="2">JCM 4714</strain>
    </source>
</reference>
<gene>
    <name evidence="2" type="ORF">GCM10010339_52140</name>
</gene>
<sequence>MSGSEREPADGGLDRGDGRDFADVDRGFVGRLEPGVVRGA</sequence>
<evidence type="ECO:0000256" key="1">
    <source>
        <dbReference type="SAM" id="MobiDB-lite"/>
    </source>
</evidence>
<protein>
    <submittedName>
        <fullName evidence="2">Uncharacterized protein</fullName>
    </submittedName>
</protein>
<organism evidence="2 3">
    <name type="scientific">Streptomyces alanosinicus</name>
    <dbReference type="NCBI Taxonomy" id="68171"/>
    <lineage>
        <taxon>Bacteria</taxon>
        <taxon>Bacillati</taxon>
        <taxon>Actinomycetota</taxon>
        <taxon>Actinomycetes</taxon>
        <taxon>Kitasatosporales</taxon>
        <taxon>Streptomycetaceae</taxon>
        <taxon>Streptomyces</taxon>
    </lineage>
</organism>
<keyword evidence="3" id="KW-1185">Reference proteome</keyword>
<reference evidence="2" key="1">
    <citation type="journal article" date="2014" name="Int. J. Syst. Evol. Microbiol.">
        <title>Complete genome sequence of Corynebacterium casei LMG S-19264T (=DSM 44701T), isolated from a smear-ripened cheese.</title>
        <authorList>
            <consortium name="US DOE Joint Genome Institute (JGI-PGF)"/>
            <person name="Walter F."/>
            <person name="Albersmeier A."/>
            <person name="Kalinowski J."/>
            <person name="Ruckert C."/>
        </authorList>
    </citation>
    <scope>NUCLEOTIDE SEQUENCE</scope>
    <source>
        <strain evidence="2">JCM 4714</strain>
    </source>
</reference>
<name>A0A918YLV2_9ACTN</name>
<feature type="region of interest" description="Disordered" evidence="1">
    <location>
        <begin position="1"/>
        <end position="26"/>
    </location>
</feature>
<evidence type="ECO:0000313" key="3">
    <source>
        <dbReference type="Proteomes" id="UP000655443"/>
    </source>
</evidence>
<dbReference type="EMBL" id="BMVG01000013">
    <property type="protein sequence ID" value="GHE07359.1"/>
    <property type="molecule type" value="Genomic_DNA"/>
</dbReference>